<dbReference type="Pfam" id="PF00480">
    <property type="entry name" value="ROK"/>
    <property type="match status" value="1"/>
</dbReference>
<dbReference type="EMBL" id="BANB01000240">
    <property type="protein sequence ID" value="GAN77145.1"/>
    <property type="molecule type" value="Genomic_DNA"/>
</dbReference>
<dbReference type="OrthoDB" id="849313at2"/>
<comment type="similarity">
    <text evidence="1">Belongs to the ROK (NagC/XylR) family.</text>
</comment>
<comment type="caution">
    <text evidence="2">The sequence shown here is derived from an EMBL/GenBank/DDBJ whole genome shotgun (WGS) entry which is preliminary data.</text>
</comment>
<evidence type="ECO:0000256" key="1">
    <source>
        <dbReference type="ARBA" id="ARBA00006479"/>
    </source>
</evidence>
<dbReference type="GO" id="GO:0016853">
    <property type="term" value="F:isomerase activity"/>
    <property type="evidence" value="ECO:0007669"/>
    <property type="project" value="UniProtKB-KW"/>
</dbReference>
<evidence type="ECO:0000313" key="3">
    <source>
        <dbReference type="Proteomes" id="UP000032680"/>
    </source>
</evidence>
<dbReference type="RefSeq" id="WP_048861125.1">
    <property type="nucleotide sequence ID" value="NZ_BANB01000240.1"/>
</dbReference>
<dbReference type="Gene3D" id="3.30.420.40">
    <property type="match status" value="2"/>
</dbReference>
<dbReference type="SUPFAM" id="SSF53067">
    <property type="entry name" value="Actin-like ATPase domain"/>
    <property type="match status" value="1"/>
</dbReference>
<dbReference type="PANTHER" id="PTHR18964">
    <property type="entry name" value="ROK (REPRESSOR, ORF, KINASE) FAMILY"/>
    <property type="match status" value="1"/>
</dbReference>
<sequence>MDDDVRTLAFDIGGTRLKAALLDHDGRLIGAPVRTNTPHPGGPDVVIPLLIDLARQLDRFDRISIGFPGVVRAGTILTAPNLGTDAWRGTKLTERLSQGLGKPARALNDGSVQGLGVIRGQGVEVCITLGTGMGFALFRDGRLAPHLEMGQHPVRSDTSYDHYVGNAALSSVGHKRWNKRVQRVIGYLATLTNYDTLYIGGGNAKSIRFNLPARVQIVSNQAGLTGGVKLWDALPEADFAA</sequence>
<dbReference type="PANTHER" id="PTHR18964:SF149">
    <property type="entry name" value="BIFUNCTIONAL UDP-N-ACETYLGLUCOSAMINE 2-EPIMERASE_N-ACETYLMANNOSAMINE KINASE"/>
    <property type="match status" value="1"/>
</dbReference>
<dbReference type="InterPro" id="IPR043129">
    <property type="entry name" value="ATPase_NBD"/>
</dbReference>
<dbReference type="AlphaFoldDB" id="A0A0D6P5X4"/>
<organism evidence="2 3">
    <name type="scientific">Acidisphaera rubrifaciens HS-AP3</name>
    <dbReference type="NCBI Taxonomy" id="1231350"/>
    <lineage>
        <taxon>Bacteria</taxon>
        <taxon>Pseudomonadati</taxon>
        <taxon>Pseudomonadota</taxon>
        <taxon>Alphaproteobacteria</taxon>
        <taxon>Acetobacterales</taxon>
        <taxon>Acetobacteraceae</taxon>
        <taxon>Acidisphaera</taxon>
    </lineage>
</organism>
<keyword evidence="2" id="KW-0413">Isomerase</keyword>
<proteinExistence type="inferred from homology"/>
<reference evidence="2 3" key="1">
    <citation type="submission" date="2012-11" db="EMBL/GenBank/DDBJ databases">
        <title>Whole genome sequence of Acidisphaera rubrifaciens HS-AP3.</title>
        <authorList>
            <person name="Azuma Y."/>
            <person name="Higashiura N."/>
            <person name="Hirakawa H."/>
            <person name="Matsushita K."/>
        </authorList>
    </citation>
    <scope>NUCLEOTIDE SEQUENCE [LARGE SCALE GENOMIC DNA]</scope>
    <source>
        <strain evidence="2 3">HS-AP3</strain>
    </source>
</reference>
<accession>A0A0D6P5X4</accession>
<dbReference type="InterPro" id="IPR000600">
    <property type="entry name" value="ROK"/>
</dbReference>
<name>A0A0D6P5X4_9PROT</name>
<gene>
    <name evidence="2" type="ORF">Asru_0240_24</name>
</gene>
<dbReference type="Proteomes" id="UP000032680">
    <property type="component" value="Unassembled WGS sequence"/>
</dbReference>
<protein>
    <submittedName>
        <fullName evidence="2">Phosphoglucose isomerase</fullName>
    </submittedName>
</protein>
<evidence type="ECO:0000313" key="2">
    <source>
        <dbReference type="EMBL" id="GAN77145.1"/>
    </source>
</evidence>
<keyword evidence="3" id="KW-1185">Reference proteome</keyword>